<evidence type="ECO:0000256" key="2">
    <source>
        <dbReference type="SAM" id="SignalP"/>
    </source>
</evidence>
<dbReference type="OrthoDB" id="3067665at2759"/>
<dbReference type="Proteomes" id="UP000799118">
    <property type="component" value="Unassembled WGS sequence"/>
</dbReference>
<feature type="region of interest" description="Disordered" evidence="1">
    <location>
        <begin position="279"/>
        <end position="299"/>
    </location>
</feature>
<keyword evidence="2" id="KW-0732">Signal</keyword>
<protein>
    <recommendedName>
        <fullName evidence="5">Lysine-specific metallo-endopeptidase domain-containing protein</fullName>
    </recommendedName>
</protein>
<dbReference type="AlphaFoldDB" id="A0A6A4HYI0"/>
<sequence>MRLSPIAISSFHLLALAVRAAPSAKHTINPLVARLVTIDSSCEGKVEEVLSDAYAIAEVAQNIKSSDFAFTNYFLPGDFIEEFDKTKTFPIDPQHVLDTKMVPNMFKSILAGGRKGRKFTAKCPSLVEYPSCSRSFARTLALAQSVPIMYFCPSFFTSSETKAKISDKTFVDSRLTLKKRWCKAPPHNLRDFITGAHTVLHEMTHLAFIFSYALELTVSDLPETALNAIRGATDINKMRDERDPTKTYGQLGSHPRQARILKDRWTSFLSRANQIRLKQSPSPAAAVTKTANNDADEPRALEGRTEVTEGSLIVQAKNANKGLMVFRDPPPLGATNNAESYAAAATEYRYRWWHA</sequence>
<organism evidence="3 4">
    <name type="scientific">Gymnopus androsaceus JB14</name>
    <dbReference type="NCBI Taxonomy" id="1447944"/>
    <lineage>
        <taxon>Eukaryota</taxon>
        <taxon>Fungi</taxon>
        <taxon>Dikarya</taxon>
        <taxon>Basidiomycota</taxon>
        <taxon>Agaricomycotina</taxon>
        <taxon>Agaricomycetes</taxon>
        <taxon>Agaricomycetidae</taxon>
        <taxon>Agaricales</taxon>
        <taxon>Marasmiineae</taxon>
        <taxon>Omphalotaceae</taxon>
        <taxon>Gymnopus</taxon>
    </lineage>
</organism>
<evidence type="ECO:0008006" key="5">
    <source>
        <dbReference type="Google" id="ProtNLM"/>
    </source>
</evidence>
<reference evidence="3" key="1">
    <citation type="journal article" date="2019" name="Environ. Microbiol.">
        <title>Fungal ecological strategies reflected in gene transcription - a case study of two litter decomposers.</title>
        <authorList>
            <person name="Barbi F."/>
            <person name="Kohler A."/>
            <person name="Barry K."/>
            <person name="Baskaran P."/>
            <person name="Daum C."/>
            <person name="Fauchery L."/>
            <person name="Ihrmark K."/>
            <person name="Kuo A."/>
            <person name="LaButti K."/>
            <person name="Lipzen A."/>
            <person name="Morin E."/>
            <person name="Grigoriev I.V."/>
            <person name="Henrissat B."/>
            <person name="Lindahl B."/>
            <person name="Martin F."/>
        </authorList>
    </citation>
    <scope>NUCLEOTIDE SEQUENCE</scope>
    <source>
        <strain evidence="3">JB14</strain>
    </source>
</reference>
<keyword evidence="4" id="KW-1185">Reference proteome</keyword>
<dbReference type="GO" id="GO:0008237">
    <property type="term" value="F:metallopeptidase activity"/>
    <property type="evidence" value="ECO:0007669"/>
    <property type="project" value="InterPro"/>
</dbReference>
<feature type="chain" id="PRO_5025491014" description="Lysine-specific metallo-endopeptidase domain-containing protein" evidence="2">
    <location>
        <begin position="21"/>
        <end position="355"/>
    </location>
</feature>
<gene>
    <name evidence="3" type="ORF">BT96DRAFT_974331</name>
</gene>
<dbReference type="InterPro" id="IPR024079">
    <property type="entry name" value="MetalloPept_cat_dom_sf"/>
</dbReference>
<accession>A0A6A4HYI0</accession>
<evidence type="ECO:0000313" key="4">
    <source>
        <dbReference type="Proteomes" id="UP000799118"/>
    </source>
</evidence>
<name>A0A6A4HYI0_9AGAR</name>
<dbReference type="EMBL" id="ML769436">
    <property type="protein sequence ID" value="KAE9402258.1"/>
    <property type="molecule type" value="Genomic_DNA"/>
</dbReference>
<dbReference type="Gene3D" id="3.40.390.10">
    <property type="entry name" value="Collagenase (Catalytic Domain)"/>
    <property type="match status" value="1"/>
</dbReference>
<proteinExistence type="predicted"/>
<evidence type="ECO:0000313" key="3">
    <source>
        <dbReference type="EMBL" id="KAE9402258.1"/>
    </source>
</evidence>
<feature type="signal peptide" evidence="2">
    <location>
        <begin position="1"/>
        <end position="20"/>
    </location>
</feature>
<evidence type="ECO:0000256" key="1">
    <source>
        <dbReference type="SAM" id="MobiDB-lite"/>
    </source>
</evidence>